<evidence type="ECO:0000259" key="2">
    <source>
        <dbReference type="PROSITE" id="PS52052"/>
    </source>
</evidence>
<dbReference type="OMA" id="WRVVDIQ"/>
<evidence type="ECO:0000313" key="4">
    <source>
        <dbReference type="Proteomes" id="UP000472264"/>
    </source>
</evidence>
<dbReference type="GO" id="GO:0044545">
    <property type="term" value="C:NSL complex"/>
    <property type="evidence" value="ECO:0007669"/>
    <property type="project" value="TreeGrafter"/>
</dbReference>
<dbReference type="AlphaFoldDB" id="A0A665XCR8"/>
<dbReference type="PANTHER" id="PTHR22443">
    <property type="entry name" value="NON-SPECIFIC LETHAL 1, ISOFORM M"/>
    <property type="match status" value="1"/>
</dbReference>
<feature type="compositionally biased region" description="Basic residues" evidence="1">
    <location>
        <begin position="660"/>
        <end position="671"/>
    </location>
</feature>
<dbReference type="CTD" id="151050"/>
<accession>A0A665XCR8</accession>
<keyword evidence="4" id="KW-1185">Reference proteome</keyword>
<reference evidence="3" key="3">
    <citation type="submission" date="2025-09" db="UniProtKB">
        <authorList>
            <consortium name="Ensembl"/>
        </authorList>
    </citation>
    <scope>IDENTIFICATION</scope>
</reference>
<dbReference type="InterPro" id="IPR026180">
    <property type="entry name" value="NSL1"/>
</dbReference>
<dbReference type="InterPro" id="IPR029332">
    <property type="entry name" value="PEHE_dom"/>
</dbReference>
<evidence type="ECO:0000313" key="3">
    <source>
        <dbReference type="Ensembl" id="ENSENLP00000054220.1"/>
    </source>
</evidence>
<feature type="domain" description="PEHE" evidence="2">
    <location>
        <begin position="773"/>
        <end position="911"/>
    </location>
</feature>
<dbReference type="GeneID" id="115062188"/>
<dbReference type="GO" id="GO:0035035">
    <property type="term" value="F:histone acetyltransferase binding"/>
    <property type="evidence" value="ECO:0007669"/>
    <property type="project" value="TreeGrafter"/>
</dbReference>
<organism evidence="3 4">
    <name type="scientific">Echeneis naucrates</name>
    <name type="common">Live sharksucker</name>
    <dbReference type="NCBI Taxonomy" id="173247"/>
    <lineage>
        <taxon>Eukaryota</taxon>
        <taxon>Metazoa</taxon>
        <taxon>Chordata</taxon>
        <taxon>Craniata</taxon>
        <taxon>Vertebrata</taxon>
        <taxon>Euteleostomi</taxon>
        <taxon>Actinopterygii</taxon>
        <taxon>Neopterygii</taxon>
        <taxon>Teleostei</taxon>
        <taxon>Neoteleostei</taxon>
        <taxon>Acanthomorphata</taxon>
        <taxon>Carangaria</taxon>
        <taxon>Carangiformes</taxon>
        <taxon>Echeneidae</taxon>
        <taxon>Echeneis</taxon>
    </lineage>
</organism>
<dbReference type="RefSeq" id="XP_029386672.1">
    <property type="nucleotide sequence ID" value="XM_029530812.1"/>
</dbReference>
<dbReference type="Gene3D" id="6.10.250.3170">
    <property type="match status" value="1"/>
</dbReference>
<protein>
    <recommendedName>
        <fullName evidence="2">PEHE domain-containing protein</fullName>
    </recommendedName>
</protein>
<dbReference type="PROSITE" id="PS52052">
    <property type="entry name" value="PEHE"/>
    <property type="match status" value="1"/>
</dbReference>
<sequence length="951" mass="104895">MAPALTKVLEDGHAIHLSSPLSSVRLDSSVGAVRGAELDSHVRSTGDGDAQKTWLNLSLVPSLDSCLPMSPLDVPSSHLLSPYQQLTARQCESAVLPSPASLLSFLSYDESHRDSHQVVSVLPGVPDMFLGPVPEHNSQTARLLPDCGASSECGPDGGDVHCSPFSLTSISALESHGKIHFQENIPLFEPISALTQGKAAGVGSPPPATMQSCSGSVNLNQLLSRTALEDAVKEQLSRQAGLHSRAWKLKRRLQILLGEHALLHCSQQLDGLKRHCQLGDVSHNSLDSSHPGILLPQSGSKPYLCLVGCSAASSSFTEFREFCRSSQEVLRGLQEALDSDATASSSSEDELEEDKSRSKNKTSPVSSSSSCERRWLEARAELGSRWSWLRLRLAELEGRIQQLVELHKHIRSSKGGVVLAETQPLTDRQIQQTLLWEMAGLSCTASDADTEPCSPTHLLNNIQRQSAQLSQIVNSLMPPLSFSPLSKQAQTCKVKRNFTSSGKGDAFFLPGTSKRRKMATTRFFKADVSCVCARTRPLVTYHKPKLFSLNTYKPSSPQDTGKFSSTLSSSLSSFFCSCCSSCDPVVLCSDPDCSYSLALSSSKQSSRPHHVLSPSFDVPLSPTLQRSLRREEWSQRPLNINVETPTPAHFSRRSSTPLHSSHKWKEHARHHKGRVMGLSPIRMTGSAQSQRRRAKQRKRRRHIHRLIEDEQDVLYHHLEESSDEVLEESCTQVSHKQTSQGSIRKRQGESVYNINNIVIPLSLAKVEKLQYKDILTPRWRLLSTQSVMEIEAEEEDHKDGLVEDLRDECFARRHMAFEQKEKLRWYSWGKRKSSRRPTRSGSKLSGGGGGVCTSGEESSVEWSGAQLDTDEQPSSEEWLPQTPWQPRVFPLDEKEEEAMFCDELENIPSGWLESVSASSSKNSNSQLSPAHTSDATLPSGAHSTMTAPNGS</sequence>
<dbReference type="InParanoid" id="A0A665XCR8"/>
<gene>
    <name evidence="3" type="primary">kansl1l</name>
</gene>
<feature type="compositionally biased region" description="Polar residues" evidence="1">
    <location>
        <begin position="929"/>
        <end position="951"/>
    </location>
</feature>
<reference evidence="3" key="1">
    <citation type="submission" date="2021-04" db="EMBL/GenBank/DDBJ databases">
        <authorList>
            <consortium name="Wellcome Sanger Institute Data Sharing"/>
        </authorList>
    </citation>
    <scope>NUCLEOTIDE SEQUENCE [LARGE SCALE GENOMIC DNA]</scope>
</reference>
<name>A0A665XCR8_ECHNA</name>
<dbReference type="Ensembl" id="ENSENLT00000055506.1">
    <property type="protein sequence ID" value="ENSENLP00000054220.1"/>
    <property type="gene ID" value="ENSENLG00000022591.1"/>
</dbReference>
<evidence type="ECO:0000256" key="1">
    <source>
        <dbReference type="SAM" id="MobiDB-lite"/>
    </source>
</evidence>
<dbReference type="PANTHER" id="PTHR22443:SF16">
    <property type="entry name" value="KAT8 REGULATORY NSL COMPLEX SUBUNIT 1-LIKE PROTEIN"/>
    <property type="match status" value="1"/>
</dbReference>
<dbReference type="SMART" id="SM01300">
    <property type="entry name" value="PEHE"/>
    <property type="match status" value="1"/>
</dbReference>
<reference evidence="3" key="2">
    <citation type="submission" date="2025-08" db="UniProtKB">
        <authorList>
            <consortium name="Ensembl"/>
        </authorList>
    </citation>
    <scope>IDENTIFICATION</scope>
</reference>
<dbReference type="OrthoDB" id="6022640at2759"/>
<dbReference type="Proteomes" id="UP000472264">
    <property type="component" value="Chromosome 21"/>
</dbReference>
<feature type="region of interest" description="Disordered" evidence="1">
    <location>
        <begin position="832"/>
        <end position="886"/>
    </location>
</feature>
<feature type="region of interest" description="Disordered" evidence="1">
    <location>
        <begin position="914"/>
        <end position="951"/>
    </location>
</feature>
<feature type="compositionally biased region" description="Low complexity" evidence="1">
    <location>
        <begin position="914"/>
        <end position="928"/>
    </location>
</feature>
<feature type="compositionally biased region" description="Low complexity" evidence="1">
    <location>
        <begin position="337"/>
        <end position="346"/>
    </location>
</feature>
<proteinExistence type="predicted"/>
<dbReference type="Pfam" id="PF15275">
    <property type="entry name" value="PEHE"/>
    <property type="match status" value="1"/>
</dbReference>
<feature type="region of interest" description="Disordered" evidence="1">
    <location>
        <begin position="642"/>
        <end position="671"/>
    </location>
</feature>
<feature type="region of interest" description="Disordered" evidence="1">
    <location>
        <begin position="337"/>
        <end position="368"/>
    </location>
</feature>